<proteinExistence type="predicted"/>
<reference evidence="3" key="1">
    <citation type="submission" date="2020-05" db="EMBL/GenBank/DDBJ databases">
        <authorList>
            <person name="Chiriac C."/>
            <person name="Salcher M."/>
            <person name="Ghai R."/>
            <person name="Kavagutti S V."/>
        </authorList>
    </citation>
    <scope>NUCLEOTIDE SEQUENCE</scope>
</reference>
<keyword evidence="1" id="KW-0472">Membrane</keyword>
<dbReference type="EMBL" id="CAEZYR010000041">
    <property type="protein sequence ID" value="CAB4742878.1"/>
    <property type="molecule type" value="Genomic_DNA"/>
</dbReference>
<organism evidence="3">
    <name type="scientific">freshwater metagenome</name>
    <dbReference type="NCBI Taxonomy" id="449393"/>
    <lineage>
        <taxon>unclassified sequences</taxon>
        <taxon>metagenomes</taxon>
        <taxon>ecological metagenomes</taxon>
    </lineage>
</organism>
<dbReference type="Pfam" id="PF08843">
    <property type="entry name" value="AbiEii"/>
    <property type="match status" value="1"/>
</dbReference>
<evidence type="ECO:0000313" key="2">
    <source>
        <dbReference type="EMBL" id="CAB4742878.1"/>
    </source>
</evidence>
<protein>
    <submittedName>
        <fullName evidence="3">Unannotated protein</fullName>
    </submittedName>
</protein>
<sequence length="207" mass="22642">MSGLTDFQLEVARLFFGLAASDGFVLAGGAALVVSGLTTRPTEDLDLFGERGRAQVTEASEQFTAAATERGWVVSPLQVSDSFVRLHVQGEEELRVDIAIDVAPNHPVVVSIVGPTFDPEELASRKLVALFDRAEARDFADVFVLARRFDLDLMLARANEVEQGLDRSVLASMIRSISRFSDDELPIDPGEVSALRAFFARWADELD</sequence>
<dbReference type="EMBL" id="CAFBMH010000103">
    <property type="protein sequence ID" value="CAB4923877.1"/>
    <property type="molecule type" value="Genomic_DNA"/>
</dbReference>
<evidence type="ECO:0000313" key="3">
    <source>
        <dbReference type="EMBL" id="CAB4923877.1"/>
    </source>
</evidence>
<keyword evidence="1" id="KW-0812">Transmembrane</keyword>
<gene>
    <name evidence="2" type="ORF">UFOPK2754_01301</name>
    <name evidence="3" type="ORF">UFOPK3543_02246</name>
</gene>
<feature type="transmembrane region" description="Helical" evidence="1">
    <location>
        <begin position="12"/>
        <end position="34"/>
    </location>
</feature>
<keyword evidence="1" id="KW-1133">Transmembrane helix</keyword>
<accession>A0A6J7HZI7</accession>
<evidence type="ECO:0000256" key="1">
    <source>
        <dbReference type="SAM" id="Phobius"/>
    </source>
</evidence>
<dbReference type="InterPro" id="IPR014942">
    <property type="entry name" value="AbiEii"/>
</dbReference>
<name>A0A6J7HZI7_9ZZZZ</name>
<dbReference type="AlphaFoldDB" id="A0A6J7HZI7"/>